<dbReference type="Gene3D" id="3.40.50.150">
    <property type="entry name" value="Vaccinia Virus protein VP39"/>
    <property type="match status" value="1"/>
</dbReference>
<evidence type="ECO:0000256" key="3">
    <source>
        <dbReference type="SAM" id="MobiDB-lite"/>
    </source>
</evidence>
<feature type="non-terminal residue" evidence="4">
    <location>
        <position position="1"/>
    </location>
</feature>
<dbReference type="GO" id="GO:0106335">
    <property type="term" value="F:tRNA (5-carboxymethyluridine(34)-5-O)-methyltransferase activity"/>
    <property type="evidence" value="ECO:0007669"/>
    <property type="project" value="TreeGrafter"/>
</dbReference>
<feature type="non-terminal residue" evidence="4">
    <location>
        <position position="160"/>
    </location>
</feature>
<evidence type="ECO:0000256" key="1">
    <source>
        <dbReference type="ARBA" id="ARBA00022603"/>
    </source>
</evidence>
<dbReference type="PANTHER" id="PTHR13069">
    <property type="entry name" value="ALKYLATED DNA REPAIR PROTEIN ALKB HOMOLOG 8"/>
    <property type="match status" value="1"/>
</dbReference>
<dbReference type="GO" id="GO:0002098">
    <property type="term" value="P:tRNA wobble uridine modification"/>
    <property type="evidence" value="ECO:0007669"/>
    <property type="project" value="TreeGrafter"/>
</dbReference>
<dbReference type="EMBL" id="GECU01032349">
    <property type="protein sequence ID" value="JAS75357.1"/>
    <property type="molecule type" value="Transcribed_RNA"/>
</dbReference>
<accession>A0A1B6HL10</accession>
<dbReference type="GO" id="GO:0005737">
    <property type="term" value="C:cytoplasm"/>
    <property type="evidence" value="ECO:0007669"/>
    <property type="project" value="TreeGrafter"/>
</dbReference>
<protein>
    <submittedName>
        <fullName evidence="4">Uncharacterized protein</fullName>
    </submittedName>
</protein>
<dbReference type="InterPro" id="IPR051422">
    <property type="entry name" value="AlkB_tRNA_MeTrf/Diox"/>
</dbReference>
<dbReference type="AlphaFoldDB" id="A0A1B6HL10"/>
<keyword evidence="2" id="KW-0808">Transferase</keyword>
<dbReference type="GO" id="GO:0005634">
    <property type="term" value="C:nucleus"/>
    <property type="evidence" value="ECO:0007669"/>
    <property type="project" value="TreeGrafter"/>
</dbReference>
<dbReference type="PANTHER" id="PTHR13069:SF21">
    <property type="entry name" value="ALKYLATED DNA REPAIR PROTEIN ALKB HOMOLOG 8"/>
    <property type="match status" value="1"/>
</dbReference>
<dbReference type="GO" id="GO:0030488">
    <property type="term" value="P:tRNA methylation"/>
    <property type="evidence" value="ECO:0007669"/>
    <property type="project" value="TreeGrafter"/>
</dbReference>
<sequence>RSQTQQDLSAYLKQDRKNRRRDADSWSQHRNVPNTPSAHSDITLISEKPSREPHECVSDLKIVEENEARTIENDSACECLNFKLPVHKARTEFQHPDVLVPWKVKSKETNHQVKEVFLRYYHVFEENELSELCSVLTDIKILQTYYTEGNWCIIFEKVKS</sequence>
<gene>
    <name evidence="4" type="ORF">g.32957</name>
</gene>
<name>A0A1B6HL10_9HEMI</name>
<proteinExistence type="predicted"/>
<evidence type="ECO:0000256" key="2">
    <source>
        <dbReference type="ARBA" id="ARBA00022679"/>
    </source>
</evidence>
<feature type="region of interest" description="Disordered" evidence="3">
    <location>
        <begin position="1"/>
        <end position="50"/>
    </location>
</feature>
<feature type="compositionally biased region" description="Polar residues" evidence="3">
    <location>
        <begin position="25"/>
        <end position="40"/>
    </location>
</feature>
<evidence type="ECO:0000313" key="4">
    <source>
        <dbReference type="EMBL" id="JAS75357.1"/>
    </source>
</evidence>
<dbReference type="InterPro" id="IPR029063">
    <property type="entry name" value="SAM-dependent_MTases_sf"/>
</dbReference>
<reference evidence="4" key="1">
    <citation type="submission" date="2015-11" db="EMBL/GenBank/DDBJ databases">
        <title>De novo transcriptome assembly of four potential Pierce s Disease insect vectors from Arizona vineyards.</title>
        <authorList>
            <person name="Tassone E.E."/>
        </authorList>
    </citation>
    <scope>NUCLEOTIDE SEQUENCE</scope>
</reference>
<keyword evidence="1" id="KW-0489">Methyltransferase</keyword>
<organism evidence="4">
    <name type="scientific">Homalodisca liturata</name>
    <dbReference type="NCBI Taxonomy" id="320908"/>
    <lineage>
        <taxon>Eukaryota</taxon>
        <taxon>Metazoa</taxon>
        <taxon>Ecdysozoa</taxon>
        <taxon>Arthropoda</taxon>
        <taxon>Hexapoda</taxon>
        <taxon>Insecta</taxon>
        <taxon>Pterygota</taxon>
        <taxon>Neoptera</taxon>
        <taxon>Paraneoptera</taxon>
        <taxon>Hemiptera</taxon>
        <taxon>Auchenorrhyncha</taxon>
        <taxon>Membracoidea</taxon>
        <taxon>Cicadellidae</taxon>
        <taxon>Cicadellinae</taxon>
        <taxon>Proconiini</taxon>
        <taxon>Homalodisca</taxon>
    </lineage>
</organism>
<dbReference type="GO" id="GO:0000049">
    <property type="term" value="F:tRNA binding"/>
    <property type="evidence" value="ECO:0007669"/>
    <property type="project" value="TreeGrafter"/>
</dbReference>